<dbReference type="GeneID" id="106162577"/>
<evidence type="ECO:0000256" key="1">
    <source>
        <dbReference type="ARBA" id="ARBA00004167"/>
    </source>
</evidence>
<dbReference type="PANTHER" id="PTHR24269">
    <property type="entry name" value="KREMEN PROTEIN"/>
    <property type="match status" value="1"/>
</dbReference>
<feature type="region of interest" description="Disordered" evidence="7">
    <location>
        <begin position="261"/>
        <end position="343"/>
    </location>
</feature>
<keyword evidence="4" id="KW-1133">Transmembrane helix</keyword>
<dbReference type="KEGG" id="lak:106162577"/>
<dbReference type="OrthoDB" id="2019572at2759"/>
<proteinExistence type="predicted"/>
<feature type="chain" id="PRO_5010280828" evidence="8">
    <location>
        <begin position="24"/>
        <end position="478"/>
    </location>
</feature>
<organism evidence="10 11">
    <name type="scientific">Lingula anatina</name>
    <name type="common">Brachiopod</name>
    <name type="synonym">Lingula unguis</name>
    <dbReference type="NCBI Taxonomy" id="7574"/>
    <lineage>
        <taxon>Eukaryota</taxon>
        <taxon>Metazoa</taxon>
        <taxon>Spiralia</taxon>
        <taxon>Lophotrochozoa</taxon>
        <taxon>Brachiopoda</taxon>
        <taxon>Linguliformea</taxon>
        <taxon>Lingulata</taxon>
        <taxon>Lingulida</taxon>
        <taxon>Linguloidea</taxon>
        <taxon>Lingulidae</taxon>
        <taxon>Lingula</taxon>
    </lineage>
</organism>
<feature type="compositionally biased region" description="Basic and acidic residues" evidence="7">
    <location>
        <begin position="117"/>
        <end position="126"/>
    </location>
</feature>
<dbReference type="Proteomes" id="UP000085678">
    <property type="component" value="Unplaced"/>
</dbReference>
<evidence type="ECO:0000256" key="8">
    <source>
        <dbReference type="SAM" id="SignalP"/>
    </source>
</evidence>
<keyword evidence="3 8" id="KW-0732">Signal</keyword>
<dbReference type="AlphaFoldDB" id="A0A1S3IB01"/>
<dbReference type="STRING" id="7574.A0A1S3IB01"/>
<keyword evidence="5" id="KW-0472">Membrane</keyword>
<evidence type="ECO:0000256" key="2">
    <source>
        <dbReference type="ARBA" id="ARBA00022692"/>
    </source>
</evidence>
<dbReference type="PROSITE" id="PS51212">
    <property type="entry name" value="WSC"/>
    <property type="match status" value="1"/>
</dbReference>
<evidence type="ECO:0000313" key="10">
    <source>
        <dbReference type="Proteomes" id="UP000085678"/>
    </source>
</evidence>
<name>A0A1S3IB01_LINAN</name>
<comment type="subcellular location">
    <subcellularLocation>
        <location evidence="1">Membrane</location>
        <topology evidence="1">Single-pass membrane protein</topology>
    </subcellularLocation>
</comment>
<protein>
    <submittedName>
        <fullName evidence="11">Rho GTPase-activating protein gacII-like</fullName>
    </submittedName>
</protein>
<reference evidence="11" key="1">
    <citation type="submission" date="2025-08" db="UniProtKB">
        <authorList>
            <consortium name="RefSeq"/>
        </authorList>
    </citation>
    <scope>IDENTIFICATION</scope>
    <source>
        <tissue evidence="11">Gonads</tissue>
    </source>
</reference>
<dbReference type="InParanoid" id="A0A1S3IB01"/>
<keyword evidence="10" id="KW-1185">Reference proteome</keyword>
<sequence>MTTKALVLLLATQVLVATHFVSADGNGNDQDRIKWFRAILAKVDTYFNSKDANTQSTVSLPCEFLNAYALPGGSIDLKKGSVDIHCEVGKQLNIDSPSTKCTYLGISPSKKSKRSARSNERQKRDGNNNQFSSTEMRQLTARFGSKLPKCVDIPGYTGCYENTFDLDAVLNYMNFAYHPSSAADCVQFCGNHGFTLAGVYQHDEGSDEKDRCRCGTGQFPGNAETSKNCDRLCLKDKSQICGGNKEFAVFKVGPYMAVYGPKTTPTTEQPTTRSTTEKLLTTTTPEPTTTSSTTTTPEPTTTSSTTTTPEPTTTTVTTTAKTTTEKLVTPDPSNVTNTTPPPKDACVIGGKHYAKGATFNDGCDKNCICIDPPHVFRCIENQQQPQRLNPPQPQLSQQQPQQLNQQQPQLSQQQPQQLNQQQPQLSQQQPQQLNQQQPQLSQQQPQQLNQQQPQQRQQAPQPQPNLPLQKLYQKPQPP</sequence>
<evidence type="ECO:0000256" key="4">
    <source>
        <dbReference type="ARBA" id="ARBA00022989"/>
    </source>
</evidence>
<evidence type="ECO:0000256" key="5">
    <source>
        <dbReference type="ARBA" id="ARBA00023136"/>
    </source>
</evidence>
<dbReference type="RefSeq" id="XP_013395348.1">
    <property type="nucleotide sequence ID" value="XM_013539894.1"/>
</dbReference>
<feature type="region of interest" description="Disordered" evidence="7">
    <location>
        <begin position="385"/>
        <end position="478"/>
    </location>
</feature>
<dbReference type="GO" id="GO:0005886">
    <property type="term" value="C:plasma membrane"/>
    <property type="evidence" value="ECO:0007669"/>
    <property type="project" value="TreeGrafter"/>
</dbReference>
<dbReference type="InterPro" id="IPR002889">
    <property type="entry name" value="WSC_carb-bd"/>
</dbReference>
<dbReference type="PANTHER" id="PTHR24269:SF16">
    <property type="entry name" value="PROTEIN SLG1"/>
    <property type="match status" value="1"/>
</dbReference>
<feature type="region of interest" description="Disordered" evidence="7">
    <location>
        <begin position="107"/>
        <end position="134"/>
    </location>
</feature>
<evidence type="ECO:0000313" key="11">
    <source>
        <dbReference type="RefSeq" id="XP_013395348.1"/>
    </source>
</evidence>
<feature type="compositionally biased region" description="Low complexity" evidence="7">
    <location>
        <begin position="394"/>
        <end position="478"/>
    </location>
</feature>
<feature type="compositionally biased region" description="Low complexity" evidence="7">
    <location>
        <begin position="261"/>
        <end position="330"/>
    </location>
</feature>
<feature type="domain" description="WSC" evidence="9">
    <location>
        <begin position="153"/>
        <end position="253"/>
    </location>
</feature>
<dbReference type="Pfam" id="PF01822">
    <property type="entry name" value="WSC"/>
    <property type="match status" value="1"/>
</dbReference>
<keyword evidence="2" id="KW-0812">Transmembrane</keyword>
<dbReference type="InterPro" id="IPR051836">
    <property type="entry name" value="Kremen_rcpt"/>
</dbReference>
<evidence type="ECO:0000256" key="3">
    <source>
        <dbReference type="ARBA" id="ARBA00022729"/>
    </source>
</evidence>
<accession>A0A1S3IB01</accession>
<keyword evidence="6" id="KW-0325">Glycoprotein</keyword>
<feature type="signal peptide" evidence="8">
    <location>
        <begin position="1"/>
        <end position="23"/>
    </location>
</feature>
<evidence type="ECO:0000256" key="7">
    <source>
        <dbReference type="SAM" id="MobiDB-lite"/>
    </source>
</evidence>
<evidence type="ECO:0000256" key="6">
    <source>
        <dbReference type="ARBA" id="ARBA00023180"/>
    </source>
</evidence>
<evidence type="ECO:0000259" key="9">
    <source>
        <dbReference type="PROSITE" id="PS51212"/>
    </source>
</evidence>
<gene>
    <name evidence="11" type="primary">LOC106162577</name>
</gene>